<proteinExistence type="inferred from homology"/>
<dbReference type="PANTHER" id="PTHR12684">
    <property type="entry name" value="PUTATIVE PHOSPHOTRANSFERASE"/>
    <property type="match status" value="1"/>
</dbReference>
<dbReference type="HAMAP" id="MF_00299">
    <property type="entry name" value="KptA"/>
    <property type="match status" value="1"/>
</dbReference>
<keyword evidence="3 5" id="KW-0520">NAD</keyword>
<dbReference type="GO" id="GO:0003950">
    <property type="term" value="F:NAD+ poly-ADP-ribosyltransferase activity"/>
    <property type="evidence" value="ECO:0007669"/>
    <property type="project" value="InterPro"/>
</dbReference>
<evidence type="ECO:0000256" key="5">
    <source>
        <dbReference type="HAMAP-Rule" id="MF_00299"/>
    </source>
</evidence>
<dbReference type="EMBL" id="QMBP01000007">
    <property type="protein sequence ID" value="RAZ89817.1"/>
    <property type="molecule type" value="Genomic_DNA"/>
</dbReference>
<dbReference type="InterPro" id="IPR042080">
    <property type="entry name" value="RNA_2'-PTrans_N"/>
</dbReference>
<dbReference type="AlphaFoldDB" id="A0A330HYN1"/>
<dbReference type="Gene3D" id="3.20.170.30">
    <property type="match status" value="1"/>
</dbReference>
<dbReference type="GO" id="GO:0000215">
    <property type="term" value="F:tRNA 2'-phosphotransferase activity"/>
    <property type="evidence" value="ECO:0007669"/>
    <property type="project" value="TreeGrafter"/>
</dbReference>
<comment type="function">
    <text evidence="4 5">Removes the 2'-phosphate from RNA via an intermediate in which the phosphate is ADP-ribosylated by NAD followed by a presumed transesterification to release the RNA and generate ADP-ribose 1''-2''-cyclic phosphate (APPR&gt;P). May function as an ADP-ribosylase.</text>
</comment>
<evidence type="ECO:0000256" key="2">
    <source>
        <dbReference type="ARBA" id="ARBA00022679"/>
    </source>
</evidence>
<dbReference type="Pfam" id="PF01885">
    <property type="entry name" value="PTS_2-RNA"/>
    <property type="match status" value="1"/>
</dbReference>
<dbReference type="InterPro" id="IPR002745">
    <property type="entry name" value="Ptrans_KptA/Tpt1"/>
</dbReference>
<reference evidence="6 7" key="1">
    <citation type="submission" date="2018-07" db="EMBL/GenBank/DDBJ databases">
        <title>Diversity of Mesorhizobium strains in Brazil.</title>
        <authorList>
            <person name="Helene L.C.F."/>
            <person name="Dall'Agnol R."/>
            <person name="Delamuta J.R.M."/>
            <person name="Hungria M."/>
        </authorList>
    </citation>
    <scope>NUCLEOTIDE SEQUENCE [LARGE SCALE GENOMIC DNA]</scope>
    <source>
        <strain evidence="6 7">AC99b</strain>
    </source>
</reference>
<keyword evidence="7" id="KW-1185">Reference proteome</keyword>
<evidence type="ECO:0000313" key="7">
    <source>
        <dbReference type="Proteomes" id="UP000251558"/>
    </source>
</evidence>
<accession>A0A330HYN1</accession>
<dbReference type="PANTHER" id="PTHR12684:SF2">
    <property type="entry name" value="TRNA 2'-PHOSPHOTRANSFERASE 1"/>
    <property type="match status" value="1"/>
</dbReference>
<dbReference type="SUPFAM" id="SSF56399">
    <property type="entry name" value="ADP-ribosylation"/>
    <property type="match status" value="1"/>
</dbReference>
<sequence length="183" mass="20187">MPNDIQISKFMSLALRHAPEEAGLVLDENGWADLGALCAVIERKFSASPADVARVVAENPKKRFAIAGDRIRAVQGHSVDIDLGLASSAPPELLYHGTKEEFLPAILREGLRSQSRQHVHLSKDIETARIVARRRKGKDVILRVDSAAMAGDGLIFFVSDNGVWLTDSIPPRYLREISERELP</sequence>
<keyword evidence="2 5" id="KW-0808">Transferase</keyword>
<dbReference type="InterPro" id="IPR022928">
    <property type="entry name" value="RNA_2'-PTrans_KptA"/>
</dbReference>
<dbReference type="InterPro" id="IPR042081">
    <property type="entry name" value="RNA_2'-PTrans_C"/>
</dbReference>
<dbReference type="EC" id="2.7.1.-" evidence="5"/>
<dbReference type="Proteomes" id="UP000251558">
    <property type="component" value="Unassembled WGS sequence"/>
</dbReference>
<evidence type="ECO:0000256" key="3">
    <source>
        <dbReference type="ARBA" id="ARBA00023027"/>
    </source>
</evidence>
<evidence type="ECO:0000256" key="4">
    <source>
        <dbReference type="ARBA" id="ARBA00025212"/>
    </source>
</evidence>
<dbReference type="GO" id="GO:0006388">
    <property type="term" value="P:tRNA splicing, via endonucleolytic cleavage and ligation"/>
    <property type="evidence" value="ECO:0007669"/>
    <property type="project" value="UniProtKB-UniRule"/>
</dbReference>
<comment type="caution">
    <text evidence="6">The sequence shown here is derived from an EMBL/GenBank/DDBJ whole genome shotgun (WGS) entry which is preliminary data.</text>
</comment>
<evidence type="ECO:0000256" key="1">
    <source>
        <dbReference type="ARBA" id="ARBA00009836"/>
    </source>
</evidence>
<dbReference type="Gene3D" id="1.10.10.970">
    <property type="entry name" value="RNA 2'-phosphotransferase, Tpt1/KptA family, N-terminal domain"/>
    <property type="match status" value="1"/>
</dbReference>
<protein>
    <recommendedName>
        <fullName evidence="5">Probable RNA 2'-phosphotransferase</fullName>
        <ecNumber evidence="5">2.7.1.-</ecNumber>
    </recommendedName>
</protein>
<comment type="similarity">
    <text evidence="1 5">Belongs to the KptA/TPT1 family.</text>
</comment>
<gene>
    <name evidence="5" type="primary">kptA</name>
    <name evidence="6" type="ORF">DPM33_16665</name>
</gene>
<evidence type="ECO:0000313" key="6">
    <source>
        <dbReference type="EMBL" id="RAZ89817.1"/>
    </source>
</evidence>
<name>A0A330HYN1_9HYPH</name>
<dbReference type="RefSeq" id="WP_112098537.1">
    <property type="nucleotide sequence ID" value="NZ_QMBP01000007.1"/>
</dbReference>
<organism evidence="6 7">
    <name type="scientific">Mesorhizobium hawassense</name>
    <dbReference type="NCBI Taxonomy" id="1209954"/>
    <lineage>
        <taxon>Bacteria</taxon>
        <taxon>Pseudomonadati</taxon>
        <taxon>Pseudomonadota</taxon>
        <taxon>Alphaproteobacteria</taxon>
        <taxon>Hyphomicrobiales</taxon>
        <taxon>Phyllobacteriaceae</taxon>
        <taxon>Mesorhizobium</taxon>
    </lineage>
</organism>
<dbReference type="OrthoDB" id="4537997at2"/>